<comment type="caution">
    <text evidence="3">The sequence shown here is derived from an EMBL/GenBank/DDBJ whole genome shotgun (WGS) entry which is preliminary data.</text>
</comment>
<sequence length="239" mass="26631">MKISMVGVDVNNISKTDLLIMIADWLKSKSKRHIVTVNPEFIVAANKDDDFKSILNKADMAVPDGFGLQLFSGFKFKARIAGVDLMVAICKLAADQNKSIYLLGGANNVAKNCADKLLQQIPSLIIAGWQDGVLSDQVNIQSINDANPDIIFVAFGQVKQEKWINQNFAKLRSVKLAMGVGGSFDYLSGTIKRAPKFFRQIGLEWLYRLFKQPTRINRIMNAVLVFPYLVIKSHVQSSH</sequence>
<accession>A0A2H0W292</accession>
<organism evidence="3 4">
    <name type="scientific">Candidatus Buchananbacteria bacterium CG10_big_fil_rev_8_21_14_0_10_42_9</name>
    <dbReference type="NCBI Taxonomy" id="1974526"/>
    <lineage>
        <taxon>Bacteria</taxon>
        <taxon>Candidatus Buchananiibacteriota</taxon>
    </lineage>
</organism>
<dbReference type="PANTHER" id="PTHR34136">
    <property type="match status" value="1"/>
</dbReference>
<proteinExistence type="predicted"/>
<dbReference type="AlphaFoldDB" id="A0A2H0W292"/>
<name>A0A2H0W292_9BACT</name>
<reference evidence="4" key="1">
    <citation type="submission" date="2017-09" db="EMBL/GenBank/DDBJ databases">
        <title>Depth-based differentiation of microbial function through sediment-hosted aquifers and enrichment of novel symbionts in the deep terrestrial subsurface.</title>
        <authorList>
            <person name="Probst A.J."/>
            <person name="Ladd B."/>
            <person name="Jarett J.K."/>
            <person name="Geller-Mcgrath D.E."/>
            <person name="Sieber C.M.K."/>
            <person name="Emerson J.B."/>
            <person name="Anantharaman K."/>
            <person name="Thomas B.C."/>
            <person name="Malmstrom R."/>
            <person name="Stieglmeier M."/>
            <person name="Klingl A."/>
            <person name="Woyke T."/>
            <person name="Ryan C.M."/>
            <person name="Banfield J.F."/>
        </authorList>
    </citation>
    <scope>NUCLEOTIDE SEQUENCE [LARGE SCALE GENOMIC DNA]</scope>
</reference>
<dbReference type="PANTHER" id="PTHR34136:SF1">
    <property type="entry name" value="UDP-N-ACETYL-D-MANNOSAMINURONIC ACID TRANSFERASE"/>
    <property type="match status" value="1"/>
</dbReference>
<protein>
    <submittedName>
        <fullName evidence="3">Glycosyltransferase</fullName>
    </submittedName>
</protein>
<dbReference type="CDD" id="cd06533">
    <property type="entry name" value="Glyco_transf_WecG_TagA"/>
    <property type="match status" value="1"/>
</dbReference>
<keyword evidence="2 3" id="KW-0808">Transferase</keyword>
<dbReference type="NCBIfam" id="TIGR00696">
    <property type="entry name" value="wecG_tagA_cpsF"/>
    <property type="match status" value="1"/>
</dbReference>
<dbReference type="GO" id="GO:0016758">
    <property type="term" value="F:hexosyltransferase activity"/>
    <property type="evidence" value="ECO:0007669"/>
    <property type="project" value="TreeGrafter"/>
</dbReference>
<dbReference type="Pfam" id="PF03808">
    <property type="entry name" value="Glyco_tran_WecG"/>
    <property type="match status" value="1"/>
</dbReference>
<dbReference type="Proteomes" id="UP000230935">
    <property type="component" value="Unassembled WGS sequence"/>
</dbReference>
<gene>
    <name evidence="3" type="ORF">COT81_00510</name>
</gene>
<dbReference type="EMBL" id="PEZZ01000004">
    <property type="protein sequence ID" value="PIS05483.1"/>
    <property type="molecule type" value="Genomic_DNA"/>
</dbReference>
<keyword evidence="1" id="KW-0328">Glycosyltransferase</keyword>
<evidence type="ECO:0000256" key="1">
    <source>
        <dbReference type="ARBA" id="ARBA00022676"/>
    </source>
</evidence>
<evidence type="ECO:0000313" key="4">
    <source>
        <dbReference type="Proteomes" id="UP000230935"/>
    </source>
</evidence>
<dbReference type="InterPro" id="IPR004629">
    <property type="entry name" value="WecG_TagA_CpsF"/>
</dbReference>
<evidence type="ECO:0000256" key="2">
    <source>
        <dbReference type="ARBA" id="ARBA00022679"/>
    </source>
</evidence>
<evidence type="ECO:0000313" key="3">
    <source>
        <dbReference type="EMBL" id="PIS05483.1"/>
    </source>
</evidence>